<comment type="caution">
    <text evidence="2">The sequence shown here is derived from an EMBL/GenBank/DDBJ whole genome shotgun (WGS) entry which is preliminary data.</text>
</comment>
<evidence type="ECO:0000313" key="2">
    <source>
        <dbReference type="EMBL" id="MDT3768109.1"/>
    </source>
</evidence>
<proteinExistence type="predicted"/>
<keyword evidence="3" id="KW-1185">Reference proteome</keyword>
<sequence length="200" mass="21959">MSSIDDEFEKIMAGMDDELSMDDPVDESLHLEGGRRSIALVMAPIPSAPGVSELLGMYGISRWVVPLQGQVALYMDLGEGSDADEFASLLGEDRPIPEECDKFARIMSRLTRYGAVAITSILSEDENEVAGSVVARRYINGEPEEVIPAGLLINTMDERAEDLLLGRTKPQDYDDAVNPQERPESPKRGFGRPWRRGGSS</sequence>
<dbReference type="Proteomes" id="UP001247542">
    <property type="component" value="Unassembled WGS sequence"/>
</dbReference>
<dbReference type="RefSeq" id="WP_313274508.1">
    <property type="nucleotide sequence ID" value="NZ_JASXSX010000005.1"/>
</dbReference>
<evidence type="ECO:0000256" key="1">
    <source>
        <dbReference type="SAM" id="MobiDB-lite"/>
    </source>
</evidence>
<reference evidence="2 3" key="1">
    <citation type="submission" date="2023-06" db="EMBL/GenBank/DDBJ databases">
        <title>Draft genome sequence of Gleimia hominis type strain CCUG 57540T.</title>
        <authorList>
            <person name="Salva-Serra F."/>
            <person name="Cardew S."/>
            <person name="Jensie Markopoulos S."/>
            <person name="Ohlen M."/>
            <person name="Inganas E."/>
            <person name="Svensson-Stadler L."/>
            <person name="Moore E.R.B."/>
        </authorList>
    </citation>
    <scope>NUCLEOTIDE SEQUENCE [LARGE SCALE GENOMIC DNA]</scope>
    <source>
        <strain evidence="2 3">CCUG 57540</strain>
    </source>
</reference>
<dbReference type="EMBL" id="JASXSX010000005">
    <property type="protein sequence ID" value="MDT3768109.1"/>
    <property type="molecule type" value="Genomic_DNA"/>
</dbReference>
<gene>
    <name evidence="2" type="ORF">QS713_08565</name>
</gene>
<protein>
    <recommendedName>
        <fullName evidence="4">BFN domain-containing protein</fullName>
    </recommendedName>
</protein>
<name>A0ABU3ICJ7_9ACTO</name>
<feature type="region of interest" description="Disordered" evidence="1">
    <location>
        <begin position="167"/>
        <end position="200"/>
    </location>
</feature>
<evidence type="ECO:0000313" key="3">
    <source>
        <dbReference type="Proteomes" id="UP001247542"/>
    </source>
</evidence>
<accession>A0ABU3ICJ7</accession>
<feature type="compositionally biased region" description="Basic residues" evidence="1">
    <location>
        <begin position="189"/>
        <end position="200"/>
    </location>
</feature>
<organism evidence="2 3">
    <name type="scientific">Gleimia hominis</name>
    <dbReference type="NCBI Taxonomy" id="595468"/>
    <lineage>
        <taxon>Bacteria</taxon>
        <taxon>Bacillati</taxon>
        <taxon>Actinomycetota</taxon>
        <taxon>Actinomycetes</taxon>
        <taxon>Actinomycetales</taxon>
        <taxon>Actinomycetaceae</taxon>
        <taxon>Gleimia</taxon>
    </lineage>
</organism>
<evidence type="ECO:0008006" key="4">
    <source>
        <dbReference type="Google" id="ProtNLM"/>
    </source>
</evidence>